<dbReference type="AlphaFoldDB" id="A0A1H1RHG1"/>
<feature type="domain" description="CdaR GGDEF-like" evidence="3">
    <location>
        <begin position="298"/>
        <end position="418"/>
    </location>
</feature>
<evidence type="ECO:0000256" key="1">
    <source>
        <dbReference type="ARBA" id="ARBA00006754"/>
    </source>
</evidence>
<gene>
    <name evidence="4" type="ORF">SAMN04489812_1650</name>
</gene>
<dbReference type="InterPro" id="IPR025736">
    <property type="entry name" value="PucR_C-HTH_dom"/>
</dbReference>
<organism evidence="4 5">
    <name type="scientific">Microlunatus soli</name>
    <dbReference type="NCBI Taxonomy" id="630515"/>
    <lineage>
        <taxon>Bacteria</taxon>
        <taxon>Bacillati</taxon>
        <taxon>Actinomycetota</taxon>
        <taxon>Actinomycetes</taxon>
        <taxon>Propionibacteriales</taxon>
        <taxon>Propionibacteriaceae</taxon>
        <taxon>Microlunatus</taxon>
    </lineage>
</organism>
<evidence type="ECO:0000259" key="2">
    <source>
        <dbReference type="Pfam" id="PF13556"/>
    </source>
</evidence>
<accession>A0A1H1RHG1</accession>
<dbReference type="InterPro" id="IPR041522">
    <property type="entry name" value="CdaR_GGDEF"/>
</dbReference>
<evidence type="ECO:0000313" key="5">
    <source>
        <dbReference type="Proteomes" id="UP000199103"/>
    </source>
</evidence>
<dbReference type="Pfam" id="PF17853">
    <property type="entry name" value="GGDEF_2"/>
    <property type="match status" value="1"/>
</dbReference>
<dbReference type="STRING" id="630515.SAMN04489812_1650"/>
<feature type="domain" description="PucR C-terminal helix-turn-helix" evidence="2">
    <location>
        <begin position="475"/>
        <end position="533"/>
    </location>
</feature>
<dbReference type="Proteomes" id="UP000199103">
    <property type="component" value="Chromosome I"/>
</dbReference>
<dbReference type="OrthoDB" id="3190266at2"/>
<keyword evidence="4" id="KW-0238">DNA-binding</keyword>
<dbReference type="PANTHER" id="PTHR33744:SF17">
    <property type="entry name" value="CONSERVED PROTEIN"/>
    <property type="match status" value="1"/>
</dbReference>
<dbReference type="Gene3D" id="1.10.10.2840">
    <property type="entry name" value="PucR C-terminal helix-turn-helix domain"/>
    <property type="match status" value="1"/>
</dbReference>
<dbReference type="InterPro" id="IPR042070">
    <property type="entry name" value="PucR_C-HTH_sf"/>
</dbReference>
<reference evidence="4 5" key="1">
    <citation type="submission" date="2016-10" db="EMBL/GenBank/DDBJ databases">
        <authorList>
            <person name="de Groot N.N."/>
        </authorList>
    </citation>
    <scope>NUCLEOTIDE SEQUENCE [LARGE SCALE GENOMIC DNA]</scope>
    <source>
        <strain evidence="4 5">DSM 21800</strain>
    </source>
</reference>
<evidence type="ECO:0000313" key="4">
    <source>
        <dbReference type="EMBL" id="SDS35148.1"/>
    </source>
</evidence>
<dbReference type="RefSeq" id="WP_091522774.1">
    <property type="nucleotide sequence ID" value="NZ_LT629772.1"/>
</dbReference>
<comment type="similarity">
    <text evidence="1">Belongs to the CdaR family.</text>
</comment>
<dbReference type="GO" id="GO:0003677">
    <property type="term" value="F:DNA binding"/>
    <property type="evidence" value="ECO:0007669"/>
    <property type="project" value="UniProtKB-KW"/>
</dbReference>
<name>A0A1H1RHG1_9ACTN</name>
<keyword evidence="5" id="KW-1185">Reference proteome</keyword>
<proteinExistence type="inferred from homology"/>
<protein>
    <submittedName>
        <fullName evidence="4">DNA-binding transcriptional regulator, PucR family</fullName>
    </submittedName>
</protein>
<sequence>MFGETSTTIEQLLDSLGFTLIRAVDDAVDLRAPVATIGIHDPLEPLPVAAGELIFGAGVTDDESASTLIKNAAAAGAAGVVLRDQLTTGSAVREAVRSTRLPVLDLVRGASWLQLASMIESQLTAAGAGDRGFGAAGADLFELANTIAALVGGPVTIEDLSSRILAYSSDQQEADLARQQTVLGQQVPAGYSERLSQDGVFSRIYGTDGPVYVASLGPEVLPRVAIRLAAGGEILGSIWAVAAETDAEDGPLTEQQRLGLVEAAGVVALSIMRNRMSTESARRQRAEEVITLLEGGPQAVQAARRAGFPDGPACVLAFGVDDQSGDAQRGVDRLAGSLQMYLAAAHPSVRTAVLGDVVYAVQPLSEDRGLQAAVQLAEDFVRRSATFASSPLVGIGRSAEDVETLACSRRDADATLRVLAEDRQRPRTRRLATADQVQAAILLIKVRDHLTESDDLDTGPLAALLAYDAAHDAGLVETLRAWLESFGDVNGASAELHIHKNTFRYRLRRLSEIADLDLADPDTRLGLMLQLRLVGDAATATG</sequence>
<dbReference type="PANTHER" id="PTHR33744">
    <property type="entry name" value="CARBOHYDRATE DIACID REGULATOR"/>
    <property type="match status" value="1"/>
</dbReference>
<evidence type="ECO:0000259" key="3">
    <source>
        <dbReference type="Pfam" id="PF17853"/>
    </source>
</evidence>
<dbReference type="InterPro" id="IPR051448">
    <property type="entry name" value="CdaR-like_regulators"/>
</dbReference>
<dbReference type="EMBL" id="LT629772">
    <property type="protein sequence ID" value="SDS35148.1"/>
    <property type="molecule type" value="Genomic_DNA"/>
</dbReference>
<dbReference type="Pfam" id="PF13556">
    <property type="entry name" value="HTH_30"/>
    <property type="match status" value="1"/>
</dbReference>